<sequence length="255" mass="28165">MRKIENNSLKMKQLKTIVIAIITTVFLGFTNDVKAQSNAGTTMNLDAEQQSIVTIASLTAKGDLENLETALVEGLEAGLTINEIKEVMVHLYAYCGFPRSLHGLRTFIKVLDERKAKGIVDALGAEAAPIEDKRTKYERGKANLEALVQAKLDGPPADYAQFAPIIEVFLKEHLFADIFDRDILDYQQRELVTVSVLATIGDVEPMLRSHMNICLIQGITPAQLEELVDVAGKNVDQAKIESAKEVLNELLESKK</sequence>
<dbReference type="InterPro" id="IPR003779">
    <property type="entry name" value="CMD-like"/>
</dbReference>
<organism evidence="2 3">
    <name type="scientific">Pricia mediterranea</name>
    <dbReference type="NCBI Taxonomy" id="3076079"/>
    <lineage>
        <taxon>Bacteria</taxon>
        <taxon>Pseudomonadati</taxon>
        <taxon>Bacteroidota</taxon>
        <taxon>Flavobacteriia</taxon>
        <taxon>Flavobacteriales</taxon>
        <taxon>Flavobacteriaceae</taxon>
        <taxon>Pricia</taxon>
    </lineage>
</organism>
<gene>
    <name evidence="2" type="ORF">RQM65_04895</name>
</gene>
<dbReference type="EMBL" id="JAVTTP010000001">
    <property type="protein sequence ID" value="MDT7827999.1"/>
    <property type="molecule type" value="Genomic_DNA"/>
</dbReference>
<feature type="domain" description="Carboxymuconolactone decarboxylase-like" evidence="1">
    <location>
        <begin position="44"/>
        <end position="105"/>
    </location>
</feature>
<dbReference type="PANTHER" id="PTHR33570:SF2">
    <property type="entry name" value="CARBOXYMUCONOLACTONE DECARBOXYLASE-LIKE DOMAIN-CONTAINING PROTEIN"/>
    <property type="match status" value="1"/>
</dbReference>
<evidence type="ECO:0000313" key="3">
    <source>
        <dbReference type="Proteomes" id="UP001250656"/>
    </source>
</evidence>
<comment type="caution">
    <text evidence="2">The sequence shown here is derived from an EMBL/GenBank/DDBJ whole genome shotgun (WGS) entry which is preliminary data.</text>
</comment>
<dbReference type="PANTHER" id="PTHR33570">
    <property type="entry name" value="4-CARBOXYMUCONOLACTONE DECARBOXYLASE FAMILY PROTEIN"/>
    <property type="match status" value="1"/>
</dbReference>
<dbReference type="Gene3D" id="1.20.1290.10">
    <property type="entry name" value="AhpD-like"/>
    <property type="match status" value="1"/>
</dbReference>
<proteinExistence type="predicted"/>
<evidence type="ECO:0000313" key="2">
    <source>
        <dbReference type="EMBL" id="MDT7827999.1"/>
    </source>
</evidence>
<dbReference type="RefSeq" id="WP_314013130.1">
    <property type="nucleotide sequence ID" value="NZ_JAVTTP010000001.1"/>
</dbReference>
<dbReference type="Proteomes" id="UP001250656">
    <property type="component" value="Unassembled WGS sequence"/>
</dbReference>
<keyword evidence="3" id="KW-1185">Reference proteome</keyword>
<reference evidence="2 3" key="1">
    <citation type="submission" date="2023-09" db="EMBL/GenBank/DDBJ databases">
        <title>Novel taxa isolated from Blanes Bay.</title>
        <authorList>
            <person name="Rey-Velasco X."/>
            <person name="Lucena T."/>
        </authorList>
    </citation>
    <scope>NUCLEOTIDE SEQUENCE [LARGE SCALE GENOMIC DNA]</scope>
    <source>
        <strain evidence="2 3">S334</strain>
    </source>
</reference>
<dbReference type="Pfam" id="PF02627">
    <property type="entry name" value="CMD"/>
    <property type="match status" value="2"/>
</dbReference>
<feature type="domain" description="Carboxymuconolactone decarboxylase-like" evidence="1">
    <location>
        <begin position="171"/>
        <end position="248"/>
    </location>
</feature>
<dbReference type="InterPro" id="IPR029032">
    <property type="entry name" value="AhpD-like"/>
</dbReference>
<name>A0ABU3L2M8_9FLAO</name>
<accession>A0ABU3L2M8</accession>
<dbReference type="InterPro" id="IPR052512">
    <property type="entry name" value="4CMD/NDH-1_regulator"/>
</dbReference>
<dbReference type="SUPFAM" id="SSF69118">
    <property type="entry name" value="AhpD-like"/>
    <property type="match status" value="1"/>
</dbReference>
<evidence type="ECO:0000259" key="1">
    <source>
        <dbReference type="Pfam" id="PF02627"/>
    </source>
</evidence>
<protein>
    <submittedName>
        <fullName evidence="2">Carboxymuconolactone decarboxylase family protein</fullName>
    </submittedName>
</protein>